<dbReference type="Gramene" id="KOM31607">
    <property type="protein sequence ID" value="KOM31607"/>
    <property type="gene ID" value="LR48_Vigan01g116200"/>
</dbReference>
<accession>A0A0L9TME1</accession>
<evidence type="ECO:0000256" key="1">
    <source>
        <dbReference type="SAM" id="Phobius"/>
    </source>
</evidence>
<feature type="transmembrane region" description="Helical" evidence="1">
    <location>
        <begin position="212"/>
        <end position="233"/>
    </location>
</feature>
<dbReference type="Proteomes" id="UP000053144">
    <property type="component" value="Chromosome 1"/>
</dbReference>
<keyword evidence="1" id="KW-0812">Transmembrane</keyword>
<feature type="transmembrane region" description="Helical" evidence="1">
    <location>
        <begin position="114"/>
        <end position="142"/>
    </location>
</feature>
<proteinExistence type="predicted"/>
<dbReference type="PANTHER" id="PTHR33133">
    <property type="entry name" value="OS08G0107100 PROTEIN-RELATED"/>
    <property type="match status" value="1"/>
</dbReference>
<dbReference type="Proteomes" id="UP000743370">
    <property type="component" value="Unassembled WGS sequence"/>
</dbReference>
<sequence length="311" mass="35185">MTPKKSLWNFISESQLILKAHARHFHILSLIFLYPLSLSLLLFPTISNLFDYFFTQNSPSLLPPQTINPIFLLYSLFLLVSSNCGIITIIYSVFHFSHDEPVNLLSAIKSISTSFLPLLATSIVSQLIFFFISFFYGLLLILLIHGAKLFHLTLLPHSSPFIIGFLIALPMIVVQTYLEVNWILASVIVVVESCWGIKPLRRSAKLIKGMKGVALSCIFLYGFLGLIVIWNLLYLTRGQDGFTESWFAAGLKWVLILLFCYTQTIVMLAKIAVTTVLYIYCKANNVEIVEEFGKEYVSLPFHDDGKVSQVV</sequence>
<evidence type="ECO:0000313" key="4">
    <source>
        <dbReference type="Proteomes" id="UP000053144"/>
    </source>
</evidence>
<dbReference type="EMBL" id="JABFOF010000001">
    <property type="protein sequence ID" value="KAG2409556.1"/>
    <property type="molecule type" value="Genomic_DNA"/>
</dbReference>
<reference evidence="2 5" key="3">
    <citation type="submission" date="2020-05" db="EMBL/GenBank/DDBJ databases">
        <title>Vigna angularis (adzuki bean) Var. LongXiaoDou No. 4 denovo assembly.</title>
        <authorList>
            <person name="Xiang H."/>
        </authorList>
    </citation>
    <scope>NUCLEOTIDE SEQUENCE [LARGE SCALE GENOMIC DNA]</scope>
    <source>
        <tissue evidence="2">Leaf</tissue>
    </source>
</reference>
<feature type="transmembrane region" description="Helical" evidence="1">
    <location>
        <begin position="25"/>
        <end position="50"/>
    </location>
</feature>
<feature type="transmembrane region" description="Helical" evidence="1">
    <location>
        <begin position="253"/>
        <end position="280"/>
    </location>
</feature>
<dbReference type="STRING" id="3914.A0A0L9TME1"/>
<keyword evidence="1" id="KW-0472">Membrane</keyword>
<dbReference type="EMBL" id="CM003371">
    <property type="protein sequence ID" value="KOM31607.1"/>
    <property type="molecule type" value="Genomic_DNA"/>
</dbReference>
<keyword evidence="1" id="KW-1133">Transmembrane helix</keyword>
<reference evidence="4" key="1">
    <citation type="journal article" date="2015" name="Proc. Natl. Acad. Sci. U.S.A.">
        <title>Genome sequencing of adzuki bean (Vigna angularis) provides insight into high starch and low fat accumulation and domestication.</title>
        <authorList>
            <person name="Yang K."/>
            <person name="Tian Z."/>
            <person name="Chen C."/>
            <person name="Luo L."/>
            <person name="Zhao B."/>
            <person name="Wang Z."/>
            <person name="Yu L."/>
            <person name="Li Y."/>
            <person name="Sun Y."/>
            <person name="Li W."/>
            <person name="Chen Y."/>
            <person name="Li Y."/>
            <person name="Zhang Y."/>
            <person name="Ai D."/>
            <person name="Zhao J."/>
            <person name="Shang C."/>
            <person name="Ma Y."/>
            <person name="Wu B."/>
            <person name="Wang M."/>
            <person name="Gao L."/>
            <person name="Sun D."/>
            <person name="Zhang P."/>
            <person name="Guo F."/>
            <person name="Wang W."/>
            <person name="Li Y."/>
            <person name="Wang J."/>
            <person name="Varshney R.K."/>
            <person name="Wang J."/>
            <person name="Ling H.Q."/>
            <person name="Wan P."/>
        </authorList>
    </citation>
    <scope>NUCLEOTIDE SEQUENCE</scope>
    <source>
        <strain evidence="4">cv. Jingnong 6</strain>
    </source>
</reference>
<feature type="transmembrane region" description="Helical" evidence="1">
    <location>
        <begin position="180"/>
        <end position="200"/>
    </location>
</feature>
<dbReference type="PANTHER" id="PTHR33133:SF7">
    <property type="entry name" value="F26K24.10 PROTEIN-RELATED"/>
    <property type="match status" value="1"/>
</dbReference>
<organism evidence="3 4">
    <name type="scientific">Phaseolus angularis</name>
    <name type="common">Azuki bean</name>
    <name type="synonym">Vigna angularis</name>
    <dbReference type="NCBI Taxonomy" id="3914"/>
    <lineage>
        <taxon>Eukaryota</taxon>
        <taxon>Viridiplantae</taxon>
        <taxon>Streptophyta</taxon>
        <taxon>Embryophyta</taxon>
        <taxon>Tracheophyta</taxon>
        <taxon>Spermatophyta</taxon>
        <taxon>Magnoliopsida</taxon>
        <taxon>eudicotyledons</taxon>
        <taxon>Gunneridae</taxon>
        <taxon>Pentapetalae</taxon>
        <taxon>rosids</taxon>
        <taxon>fabids</taxon>
        <taxon>Fabales</taxon>
        <taxon>Fabaceae</taxon>
        <taxon>Papilionoideae</taxon>
        <taxon>50 kb inversion clade</taxon>
        <taxon>NPAAA clade</taxon>
        <taxon>indigoferoid/millettioid clade</taxon>
        <taxon>Phaseoleae</taxon>
        <taxon>Vigna</taxon>
    </lineage>
</organism>
<dbReference type="OMA" id="ESRWGFA"/>
<feature type="transmembrane region" description="Helical" evidence="1">
    <location>
        <begin position="71"/>
        <end position="94"/>
    </location>
</feature>
<evidence type="ECO:0000313" key="3">
    <source>
        <dbReference type="EMBL" id="KOM31607.1"/>
    </source>
</evidence>
<evidence type="ECO:0000313" key="5">
    <source>
        <dbReference type="Proteomes" id="UP000743370"/>
    </source>
</evidence>
<name>A0A0L9TME1_PHAAN</name>
<feature type="transmembrane region" description="Helical" evidence="1">
    <location>
        <begin position="154"/>
        <end position="174"/>
    </location>
</feature>
<evidence type="ECO:0000313" key="2">
    <source>
        <dbReference type="EMBL" id="KAG2409556.1"/>
    </source>
</evidence>
<reference evidence="3" key="2">
    <citation type="submission" date="2015-02" db="EMBL/GenBank/DDBJ databases">
        <authorList>
            <person name="Chooi Y.-H."/>
        </authorList>
    </citation>
    <scope>NUCLEOTIDE SEQUENCE</scope>
    <source>
        <tissue evidence="3">Seedling</tissue>
    </source>
</reference>
<gene>
    <name evidence="2" type="ORF">HKW66_Vig0002210</name>
    <name evidence="3" type="ORF">LR48_Vigan01g116200</name>
</gene>
<dbReference type="AlphaFoldDB" id="A0A0L9TME1"/>
<dbReference type="KEGG" id="var:108338384"/>
<dbReference type="OrthoDB" id="1433917at2759"/>
<evidence type="ECO:0008006" key="6">
    <source>
        <dbReference type="Google" id="ProtNLM"/>
    </source>
</evidence>
<protein>
    <recommendedName>
        <fullName evidence="6">Transmembrane protein</fullName>
    </recommendedName>
</protein>